<evidence type="ECO:0000259" key="8">
    <source>
        <dbReference type="PROSITE" id="PS50968"/>
    </source>
</evidence>
<dbReference type="FunFam" id="3.30.1490.20:FF:000003">
    <property type="entry name" value="acetyl-CoA carboxylase isoform X1"/>
    <property type="match status" value="1"/>
</dbReference>
<dbReference type="SUPFAM" id="SSF56059">
    <property type="entry name" value="Glutathione synthetase ATP-binding domain-like"/>
    <property type="match status" value="1"/>
</dbReference>
<dbReference type="Pfam" id="PF00289">
    <property type="entry name" value="Biotin_carb_N"/>
    <property type="match status" value="1"/>
</dbReference>
<dbReference type="PROSITE" id="PS50979">
    <property type="entry name" value="BC"/>
    <property type="match status" value="1"/>
</dbReference>
<feature type="domain" description="Biotin carboxylation" evidence="10">
    <location>
        <begin position="3"/>
        <end position="447"/>
    </location>
</feature>
<comment type="caution">
    <text evidence="11">The sequence shown here is derived from an EMBL/GenBank/DDBJ whole genome shotgun (WGS) entry which is preliminary data.</text>
</comment>
<dbReference type="SUPFAM" id="SSF51246">
    <property type="entry name" value="Rudiment single hybrid motif"/>
    <property type="match status" value="1"/>
</dbReference>
<evidence type="ECO:0000313" key="11">
    <source>
        <dbReference type="EMBL" id="MBB4735932.1"/>
    </source>
</evidence>
<dbReference type="PROSITE" id="PS00188">
    <property type="entry name" value="BIOTIN"/>
    <property type="match status" value="1"/>
</dbReference>
<keyword evidence="4 7" id="KW-0547">Nucleotide-binding</keyword>
<keyword evidence="5 7" id="KW-0067">ATP-binding</keyword>
<dbReference type="RefSeq" id="WP_158496416.1">
    <property type="nucleotide sequence ID" value="NZ_JACHNA010000001.1"/>
</dbReference>
<keyword evidence="12" id="KW-1185">Reference proteome</keyword>
<dbReference type="InterPro" id="IPR011054">
    <property type="entry name" value="Rudment_hybrid_motif"/>
</dbReference>
<dbReference type="Pfam" id="PF00364">
    <property type="entry name" value="Biotin_lipoyl"/>
    <property type="match status" value="1"/>
</dbReference>
<dbReference type="InterPro" id="IPR011053">
    <property type="entry name" value="Single_hybrid_motif"/>
</dbReference>
<dbReference type="Pfam" id="PF02786">
    <property type="entry name" value="CPSase_L_D2"/>
    <property type="match status" value="1"/>
</dbReference>
<reference evidence="11 12" key="1">
    <citation type="submission" date="2020-08" db="EMBL/GenBank/DDBJ databases">
        <title>Sequencing the genomes of 1000 actinobacteria strains.</title>
        <authorList>
            <person name="Klenk H.-P."/>
        </authorList>
    </citation>
    <scope>NUCLEOTIDE SEQUENCE [LARGE SCALE GENOMIC DNA]</scope>
    <source>
        <strain evidence="11 12">DSM 23974</strain>
    </source>
</reference>
<dbReference type="Gene3D" id="2.40.50.100">
    <property type="match status" value="1"/>
</dbReference>
<dbReference type="PROSITE" id="PS50975">
    <property type="entry name" value="ATP_GRASP"/>
    <property type="match status" value="1"/>
</dbReference>
<dbReference type="InterPro" id="IPR005481">
    <property type="entry name" value="BC-like_N"/>
</dbReference>
<organism evidence="11 12">
    <name type="scientific">Micrococcus cohnii</name>
    <dbReference type="NCBI Taxonomy" id="993416"/>
    <lineage>
        <taxon>Bacteria</taxon>
        <taxon>Bacillati</taxon>
        <taxon>Actinomycetota</taxon>
        <taxon>Actinomycetes</taxon>
        <taxon>Micrococcales</taxon>
        <taxon>Micrococcaceae</taxon>
        <taxon>Micrococcus</taxon>
    </lineage>
</organism>
<dbReference type="CDD" id="cd06850">
    <property type="entry name" value="biotinyl_domain"/>
    <property type="match status" value="1"/>
</dbReference>
<dbReference type="EMBL" id="JACHNA010000001">
    <property type="protein sequence ID" value="MBB4735932.1"/>
    <property type="molecule type" value="Genomic_DNA"/>
</dbReference>
<evidence type="ECO:0000313" key="12">
    <source>
        <dbReference type="Proteomes" id="UP000540191"/>
    </source>
</evidence>
<protein>
    <recommendedName>
        <fullName evidence="2">biotin carboxylase</fullName>
        <ecNumber evidence="2">6.3.4.14</ecNumber>
    </recommendedName>
</protein>
<proteinExistence type="predicted"/>
<dbReference type="PROSITE" id="PS50968">
    <property type="entry name" value="BIOTINYL_LIPOYL"/>
    <property type="match status" value="1"/>
</dbReference>
<dbReference type="InterPro" id="IPR001882">
    <property type="entry name" value="Biotin_BS"/>
</dbReference>
<feature type="domain" description="ATP-grasp" evidence="9">
    <location>
        <begin position="122"/>
        <end position="319"/>
    </location>
</feature>
<evidence type="ECO:0000256" key="5">
    <source>
        <dbReference type="ARBA" id="ARBA00022840"/>
    </source>
</evidence>
<dbReference type="GO" id="GO:0004075">
    <property type="term" value="F:biotin carboxylase activity"/>
    <property type="evidence" value="ECO:0007669"/>
    <property type="project" value="UniProtKB-EC"/>
</dbReference>
<dbReference type="Gene3D" id="3.30.1490.20">
    <property type="entry name" value="ATP-grasp fold, A domain"/>
    <property type="match status" value="1"/>
</dbReference>
<dbReference type="Gene3D" id="3.30.470.20">
    <property type="entry name" value="ATP-grasp fold, B domain"/>
    <property type="match status" value="1"/>
</dbReference>
<dbReference type="InterPro" id="IPR011761">
    <property type="entry name" value="ATP-grasp"/>
</dbReference>
<dbReference type="Gene3D" id="3.40.50.20">
    <property type="match status" value="1"/>
</dbReference>
<evidence type="ECO:0000259" key="9">
    <source>
        <dbReference type="PROSITE" id="PS50975"/>
    </source>
</evidence>
<dbReference type="Pfam" id="PF02785">
    <property type="entry name" value="Biotin_carb_C"/>
    <property type="match status" value="1"/>
</dbReference>
<dbReference type="Proteomes" id="UP000540191">
    <property type="component" value="Unassembled WGS sequence"/>
</dbReference>
<evidence type="ECO:0000256" key="4">
    <source>
        <dbReference type="ARBA" id="ARBA00022741"/>
    </source>
</evidence>
<keyword evidence="6" id="KW-0092">Biotin</keyword>
<dbReference type="FunFam" id="3.40.50.20:FF:000010">
    <property type="entry name" value="Propionyl-CoA carboxylase subunit alpha"/>
    <property type="match status" value="1"/>
</dbReference>
<dbReference type="InterPro" id="IPR005479">
    <property type="entry name" value="CPAse_ATP-bd"/>
</dbReference>
<dbReference type="GO" id="GO:0005524">
    <property type="term" value="F:ATP binding"/>
    <property type="evidence" value="ECO:0007669"/>
    <property type="project" value="UniProtKB-UniRule"/>
</dbReference>
<dbReference type="InterPro" id="IPR050856">
    <property type="entry name" value="Biotin_carboxylase_complex"/>
</dbReference>
<dbReference type="SUPFAM" id="SSF52440">
    <property type="entry name" value="PreATP-grasp domain"/>
    <property type="match status" value="1"/>
</dbReference>
<keyword evidence="3 11" id="KW-0436">Ligase</keyword>
<dbReference type="EC" id="6.3.4.14" evidence="2"/>
<dbReference type="AlphaFoldDB" id="A0A7W7M3R9"/>
<evidence type="ECO:0000256" key="3">
    <source>
        <dbReference type="ARBA" id="ARBA00022598"/>
    </source>
</evidence>
<comment type="cofactor">
    <cofactor evidence="1">
        <name>biotin</name>
        <dbReference type="ChEBI" id="CHEBI:57586"/>
    </cofactor>
</comment>
<dbReference type="PROSITE" id="PS00867">
    <property type="entry name" value="CPSASE_2"/>
    <property type="match status" value="1"/>
</dbReference>
<dbReference type="PANTHER" id="PTHR18866">
    <property type="entry name" value="CARBOXYLASE:PYRUVATE/ACETYL-COA/PROPIONYL-COA CARBOXYLASE"/>
    <property type="match status" value="1"/>
</dbReference>
<dbReference type="GO" id="GO:0046872">
    <property type="term" value="F:metal ion binding"/>
    <property type="evidence" value="ECO:0007669"/>
    <property type="project" value="InterPro"/>
</dbReference>
<dbReference type="SUPFAM" id="SSF51230">
    <property type="entry name" value="Single hybrid motif"/>
    <property type="match status" value="1"/>
</dbReference>
<evidence type="ECO:0000256" key="6">
    <source>
        <dbReference type="ARBA" id="ARBA00023267"/>
    </source>
</evidence>
<dbReference type="PANTHER" id="PTHR18866:SF33">
    <property type="entry name" value="METHYLCROTONOYL-COA CARBOXYLASE SUBUNIT ALPHA, MITOCHONDRIAL-RELATED"/>
    <property type="match status" value="1"/>
</dbReference>
<gene>
    <name evidence="11" type="ORF">HDA30_001440</name>
</gene>
<dbReference type="InterPro" id="IPR000089">
    <property type="entry name" value="Biotin_lipoyl"/>
</dbReference>
<evidence type="ECO:0000256" key="7">
    <source>
        <dbReference type="PROSITE-ProRule" id="PRU00409"/>
    </source>
</evidence>
<sequence length="587" mass="61448">MPQLTKILIANRGEIAVRVARACRDHGLTSVAVYSDPDADAMHVALADEAYHLPGASSAETYLDQDALIEIARRSGADGVHPGYGFLSENADFAEKVVEAGLTWVGPSPKVIRDLGDKITARAIAQAAGAPLVPGSDGPVDSPAEARAFAEEHGLPIAIKAAFGGGGRGIKVVRELDDVEDAFASAVREAVTAFGRGECFVERFLDRPRHVEAQVVADSHGNVVVVGTRDCSLQRRNQKLVEEAPAPFLTDEQRERIHDSARRICAEAAYTGAGTVEYLVAPDGLISFLEVNTRLQVEHPVSEATTGVDLVREQFRAAAGEPLSITEDPTPRGHAFEFRLNAEDPAMGFLPSPGLVEAFEAPTGPGVRMDAGVRSGSVIPGEYDSLMAKLIVWGEDRAQALARAKDALAELRIEGVATVVPFHRTVIEHPDFTAADELGVYTTWIESAFATELEASPHLAAAQPDGRRTTLTVELDGKAVQLGIPARLHAALLGGGGAAGAAVDADAQGAGGSEEAAGAVTSPINGSLVSFSVADGDQVSAGQTVAVVEAMKMETPVTAPATGRVQLESLEPGVALSRGQVIARVES</sequence>
<accession>A0A7W7M3R9</accession>
<dbReference type="InterPro" id="IPR011764">
    <property type="entry name" value="Biotin_carboxylation_dom"/>
</dbReference>
<evidence type="ECO:0000256" key="2">
    <source>
        <dbReference type="ARBA" id="ARBA00013263"/>
    </source>
</evidence>
<name>A0A7W7M3R9_9MICC</name>
<dbReference type="InterPro" id="IPR005482">
    <property type="entry name" value="Biotin_COase_C"/>
</dbReference>
<dbReference type="InterPro" id="IPR013815">
    <property type="entry name" value="ATP_grasp_subdomain_1"/>
</dbReference>
<evidence type="ECO:0000256" key="1">
    <source>
        <dbReference type="ARBA" id="ARBA00001953"/>
    </source>
</evidence>
<dbReference type="SMART" id="SM00878">
    <property type="entry name" value="Biotin_carb_C"/>
    <property type="match status" value="1"/>
</dbReference>
<evidence type="ECO:0000259" key="10">
    <source>
        <dbReference type="PROSITE" id="PS50979"/>
    </source>
</evidence>
<dbReference type="InterPro" id="IPR016185">
    <property type="entry name" value="PreATP-grasp_dom_sf"/>
</dbReference>
<feature type="domain" description="Lipoyl-binding" evidence="8">
    <location>
        <begin position="511"/>
        <end position="586"/>
    </location>
</feature>